<keyword evidence="4" id="KW-1185">Reference proteome</keyword>
<dbReference type="EMBL" id="JACHEK010000003">
    <property type="protein sequence ID" value="MBB6143671.1"/>
    <property type="molecule type" value="Genomic_DNA"/>
</dbReference>
<dbReference type="SUPFAM" id="SSF53756">
    <property type="entry name" value="UDP-Glycosyltransferase/glycogen phosphorylase"/>
    <property type="match status" value="1"/>
</dbReference>
<dbReference type="RefSeq" id="WP_050058728.1">
    <property type="nucleotide sequence ID" value="NZ_JACHEK010000003.1"/>
</dbReference>
<dbReference type="InterPro" id="IPR001296">
    <property type="entry name" value="Glyco_trans_1"/>
</dbReference>
<evidence type="ECO:0000259" key="2">
    <source>
        <dbReference type="Pfam" id="PF13579"/>
    </source>
</evidence>
<protein>
    <submittedName>
        <fullName evidence="3">Glycosyltransferase involved in cell wall biosynthesis</fullName>
    </submittedName>
</protein>
<feature type="domain" description="Glycosyltransferase subfamily 4-like N-terminal" evidence="2">
    <location>
        <begin position="22"/>
        <end position="189"/>
    </location>
</feature>
<dbReference type="PANTHER" id="PTHR45947:SF3">
    <property type="entry name" value="SULFOQUINOVOSYL TRANSFERASE SQD2"/>
    <property type="match status" value="1"/>
</dbReference>
<dbReference type="InterPro" id="IPR028098">
    <property type="entry name" value="Glyco_trans_4-like_N"/>
</dbReference>
<dbReference type="Pfam" id="PF13579">
    <property type="entry name" value="Glyco_trans_4_4"/>
    <property type="match status" value="1"/>
</dbReference>
<proteinExistence type="predicted"/>
<comment type="caution">
    <text evidence="3">The sequence shown here is derived from an EMBL/GenBank/DDBJ whole genome shotgun (WGS) entry which is preliminary data.</text>
</comment>
<evidence type="ECO:0000313" key="4">
    <source>
        <dbReference type="Proteomes" id="UP000538666"/>
    </source>
</evidence>
<feature type="domain" description="Glycosyl transferase family 1" evidence="1">
    <location>
        <begin position="203"/>
        <end position="365"/>
    </location>
</feature>
<evidence type="ECO:0000259" key="1">
    <source>
        <dbReference type="Pfam" id="PF00534"/>
    </source>
</evidence>
<dbReference type="CDD" id="cd03794">
    <property type="entry name" value="GT4_WbuB-like"/>
    <property type="match status" value="1"/>
</dbReference>
<reference evidence="3 4" key="1">
    <citation type="submission" date="2020-08" db="EMBL/GenBank/DDBJ databases">
        <title>Genomic Encyclopedia of Type Strains, Phase IV (KMG-IV): sequencing the most valuable type-strain genomes for metagenomic binning, comparative biology and taxonomic classification.</title>
        <authorList>
            <person name="Goeker M."/>
        </authorList>
    </citation>
    <scope>NUCLEOTIDE SEQUENCE [LARGE SCALE GENOMIC DNA]</scope>
    <source>
        <strain evidence="3 4">DSM 103733</strain>
    </source>
</reference>
<dbReference type="Pfam" id="PF00534">
    <property type="entry name" value="Glycos_transf_1"/>
    <property type="match status" value="1"/>
</dbReference>
<keyword evidence="3" id="KW-0808">Transferase</keyword>
<dbReference type="PANTHER" id="PTHR45947">
    <property type="entry name" value="SULFOQUINOVOSYL TRANSFERASE SQD2"/>
    <property type="match status" value="1"/>
</dbReference>
<sequence>MRILLLNQFFWPDSSPTSQLLTDVAKEFVREGHEVSVICADGNYAVADQGEPPAVKVIRVKALPFVRGSVGRVLSYASFYVAAIWRSMALDKPELVITLTTPPLLSLLGNLLKILRGSRHFIWEMDIYPDVAVELGYFRRGGIVARFTGILADWSRRRADGIIALGECMKQRLVARGIPPERIAVAENWADSEAIAVQPRLRQSSNIVVLYSGNFGLAHDMETILSAIRNLDRDARFRFRFVGGGARHKDLARHVSEEHLQSVELRSYVPRELLGDSLAAADIGLVTQSDVCCGAVVPSKVYGLLAAGRPVLYIGPSEATPARIVRQFGCGWHIPCGQAGVLTDLLRHLADHPDEVHTAGQRAREALLLHFDRPLGVARIAGIVGAKSQSPVPRIMPVALDTAALRSQARP</sequence>
<dbReference type="AlphaFoldDB" id="A0A841JXF2"/>
<dbReference type="Gene3D" id="3.40.50.2000">
    <property type="entry name" value="Glycogen Phosphorylase B"/>
    <property type="match status" value="2"/>
</dbReference>
<dbReference type="OrthoDB" id="9811902at2"/>
<organism evidence="3 4">
    <name type="scientific">Silvibacterium bohemicum</name>
    <dbReference type="NCBI Taxonomy" id="1577686"/>
    <lineage>
        <taxon>Bacteria</taxon>
        <taxon>Pseudomonadati</taxon>
        <taxon>Acidobacteriota</taxon>
        <taxon>Terriglobia</taxon>
        <taxon>Terriglobales</taxon>
        <taxon>Acidobacteriaceae</taxon>
        <taxon>Silvibacterium</taxon>
    </lineage>
</organism>
<name>A0A841JXF2_9BACT</name>
<accession>A0A841JXF2</accession>
<dbReference type="GO" id="GO:0016758">
    <property type="term" value="F:hexosyltransferase activity"/>
    <property type="evidence" value="ECO:0007669"/>
    <property type="project" value="TreeGrafter"/>
</dbReference>
<dbReference type="Proteomes" id="UP000538666">
    <property type="component" value="Unassembled WGS sequence"/>
</dbReference>
<evidence type="ECO:0000313" key="3">
    <source>
        <dbReference type="EMBL" id="MBB6143671.1"/>
    </source>
</evidence>
<gene>
    <name evidence="3" type="ORF">HNQ77_001620</name>
</gene>
<dbReference type="InterPro" id="IPR050194">
    <property type="entry name" value="Glycosyltransferase_grp1"/>
</dbReference>